<comment type="subcellular location">
    <subcellularLocation>
        <location evidence="2">Nucleus</location>
    </subcellularLocation>
</comment>
<feature type="domain" description="DDE Tnp4" evidence="9">
    <location>
        <begin position="143"/>
        <end position="236"/>
    </location>
</feature>
<keyword evidence="6" id="KW-0378">Hydrolase</keyword>
<accession>A0A438G821</accession>
<feature type="transmembrane region" description="Helical" evidence="8">
    <location>
        <begin position="12"/>
        <end position="30"/>
    </location>
</feature>
<keyword evidence="8" id="KW-1133">Transmembrane helix</keyword>
<dbReference type="GO" id="GO:0004518">
    <property type="term" value="F:nuclease activity"/>
    <property type="evidence" value="ECO:0007669"/>
    <property type="project" value="UniProtKB-KW"/>
</dbReference>
<dbReference type="Pfam" id="PF13359">
    <property type="entry name" value="DDE_Tnp_4"/>
    <property type="match status" value="1"/>
</dbReference>
<dbReference type="Pfam" id="PF26138">
    <property type="entry name" value="DUF8040"/>
    <property type="match status" value="1"/>
</dbReference>
<evidence type="ECO:0000256" key="5">
    <source>
        <dbReference type="ARBA" id="ARBA00022723"/>
    </source>
</evidence>
<dbReference type="AlphaFoldDB" id="A0A438G821"/>
<dbReference type="GO" id="GO:0046872">
    <property type="term" value="F:metal ion binding"/>
    <property type="evidence" value="ECO:0007669"/>
    <property type="project" value="UniProtKB-KW"/>
</dbReference>
<sequence>MDLIEMERREQLIMILYIIVNILNMLTALCTTTRKRYQRQTLMERPANREFLRVENLDRLIYGSDIACMEQLRMDKHTFTMLCSMLRTIGKLKDSKYVDVEEMVALFLHILAHHSFAYKEYYSKNRNQSSENSTDERWKWFKEGSTSDSRVLRDAVSRRNGLTVPHGYYYLVDAGYTNGKGFLAPYRGQRYHLNDWREGHMPTTHEEFFNMKHSTTRNVIERCFGLLKLRWAILRSP</sequence>
<evidence type="ECO:0000256" key="1">
    <source>
        <dbReference type="ARBA" id="ARBA00001968"/>
    </source>
</evidence>
<evidence type="ECO:0000313" key="11">
    <source>
        <dbReference type="EMBL" id="RVW68314.1"/>
    </source>
</evidence>
<evidence type="ECO:0000256" key="6">
    <source>
        <dbReference type="ARBA" id="ARBA00022801"/>
    </source>
</evidence>
<keyword evidence="8" id="KW-0812">Transmembrane</keyword>
<feature type="domain" description="DUF8040" evidence="10">
    <location>
        <begin position="58"/>
        <end position="115"/>
    </location>
</feature>
<dbReference type="PANTHER" id="PTHR22930">
    <property type="match status" value="1"/>
</dbReference>
<dbReference type="InterPro" id="IPR058353">
    <property type="entry name" value="DUF8040"/>
</dbReference>
<comment type="caution">
    <text evidence="11">The sequence shown here is derived from an EMBL/GenBank/DDBJ whole genome shotgun (WGS) entry which is preliminary data.</text>
</comment>
<gene>
    <name evidence="11" type="ORF">CK203_061282</name>
</gene>
<name>A0A438G821_VITVI</name>
<dbReference type="InterPro" id="IPR027806">
    <property type="entry name" value="HARBI1_dom"/>
</dbReference>
<dbReference type="PANTHER" id="PTHR22930:SF281">
    <property type="entry name" value="NUCLEASE"/>
    <property type="match status" value="1"/>
</dbReference>
<protein>
    <submittedName>
        <fullName evidence="11">Uncharacterized protein</fullName>
    </submittedName>
</protein>
<comment type="cofactor">
    <cofactor evidence="1">
        <name>a divalent metal cation</name>
        <dbReference type="ChEBI" id="CHEBI:60240"/>
    </cofactor>
</comment>
<evidence type="ECO:0000256" key="2">
    <source>
        <dbReference type="ARBA" id="ARBA00004123"/>
    </source>
</evidence>
<reference evidence="11 12" key="1">
    <citation type="journal article" date="2018" name="PLoS Genet.">
        <title>Population sequencing reveals clonal diversity and ancestral inbreeding in the grapevine cultivar Chardonnay.</title>
        <authorList>
            <person name="Roach M.J."/>
            <person name="Johnson D.L."/>
            <person name="Bohlmann J."/>
            <person name="van Vuuren H.J."/>
            <person name="Jones S.J."/>
            <person name="Pretorius I.S."/>
            <person name="Schmidt S.A."/>
            <person name="Borneman A.R."/>
        </authorList>
    </citation>
    <scope>NUCLEOTIDE SEQUENCE [LARGE SCALE GENOMIC DNA]</scope>
    <source>
        <strain evidence="12">cv. Chardonnay</strain>
        <tissue evidence="11">Leaf</tissue>
    </source>
</reference>
<keyword evidence="5" id="KW-0479">Metal-binding</keyword>
<evidence type="ECO:0000256" key="3">
    <source>
        <dbReference type="ARBA" id="ARBA00006958"/>
    </source>
</evidence>
<dbReference type="EMBL" id="QGNW01000539">
    <property type="protein sequence ID" value="RVW68314.1"/>
    <property type="molecule type" value="Genomic_DNA"/>
</dbReference>
<evidence type="ECO:0000313" key="12">
    <source>
        <dbReference type="Proteomes" id="UP000288805"/>
    </source>
</evidence>
<keyword evidence="4" id="KW-0540">Nuclease</keyword>
<keyword evidence="7" id="KW-0539">Nucleus</keyword>
<evidence type="ECO:0000256" key="4">
    <source>
        <dbReference type="ARBA" id="ARBA00022722"/>
    </source>
</evidence>
<dbReference type="GO" id="GO:0016787">
    <property type="term" value="F:hydrolase activity"/>
    <property type="evidence" value="ECO:0007669"/>
    <property type="project" value="UniProtKB-KW"/>
</dbReference>
<evidence type="ECO:0000259" key="10">
    <source>
        <dbReference type="Pfam" id="PF26138"/>
    </source>
</evidence>
<dbReference type="Proteomes" id="UP000288805">
    <property type="component" value="Unassembled WGS sequence"/>
</dbReference>
<comment type="similarity">
    <text evidence="3">Belongs to the HARBI1 family.</text>
</comment>
<evidence type="ECO:0000256" key="7">
    <source>
        <dbReference type="ARBA" id="ARBA00023242"/>
    </source>
</evidence>
<organism evidence="11 12">
    <name type="scientific">Vitis vinifera</name>
    <name type="common">Grape</name>
    <dbReference type="NCBI Taxonomy" id="29760"/>
    <lineage>
        <taxon>Eukaryota</taxon>
        <taxon>Viridiplantae</taxon>
        <taxon>Streptophyta</taxon>
        <taxon>Embryophyta</taxon>
        <taxon>Tracheophyta</taxon>
        <taxon>Spermatophyta</taxon>
        <taxon>Magnoliopsida</taxon>
        <taxon>eudicotyledons</taxon>
        <taxon>Gunneridae</taxon>
        <taxon>Pentapetalae</taxon>
        <taxon>rosids</taxon>
        <taxon>Vitales</taxon>
        <taxon>Vitaceae</taxon>
        <taxon>Viteae</taxon>
        <taxon>Vitis</taxon>
    </lineage>
</organism>
<evidence type="ECO:0000256" key="8">
    <source>
        <dbReference type="SAM" id="Phobius"/>
    </source>
</evidence>
<dbReference type="InterPro" id="IPR045249">
    <property type="entry name" value="HARBI1-like"/>
</dbReference>
<dbReference type="GO" id="GO:0005634">
    <property type="term" value="C:nucleus"/>
    <property type="evidence" value="ECO:0007669"/>
    <property type="project" value="UniProtKB-SubCell"/>
</dbReference>
<evidence type="ECO:0000259" key="9">
    <source>
        <dbReference type="Pfam" id="PF13359"/>
    </source>
</evidence>
<proteinExistence type="inferred from homology"/>
<keyword evidence="8" id="KW-0472">Membrane</keyword>